<dbReference type="Proteomes" id="UP000289323">
    <property type="component" value="Unassembled WGS sequence"/>
</dbReference>
<feature type="region of interest" description="Disordered" evidence="1">
    <location>
        <begin position="1"/>
        <end position="28"/>
    </location>
</feature>
<evidence type="ECO:0000313" key="2">
    <source>
        <dbReference type="EMBL" id="SPQ22731.1"/>
    </source>
</evidence>
<protein>
    <submittedName>
        <fullName evidence="2">2f0a2b46-f095-4ad3-9825-3de6e10148ce</fullName>
    </submittedName>
</protein>
<proteinExistence type="predicted"/>
<name>A0A3S4APG2_9PEZI</name>
<evidence type="ECO:0000313" key="3">
    <source>
        <dbReference type="Proteomes" id="UP000289323"/>
    </source>
</evidence>
<dbReference type="EMBL" id="OUUZ01000009">
    <property type="protein sequence ID" value="SPQ22731.1"/>
    <property type="molecule type" value="Genomic_DNA"/>
</dbReference>
<organism evidence="2 3">
    <name type="scientific">Thermothielavioides terrestris</name>
    <dbReference type="NCBI Taxonomy" id="2587410"/>
    <lineage>
        <taxon>Eukaryota</taxon>
        <taxon>Fungi</taxon>
        <taxon>Dikarya</taxon>
        <taxon>Ascomycota</taxon>
        <taxon>Pezizomycotina</taxon>
        <taxon>Sordariomycetes</taxon>
        <taxon>Sordariomycetidae</taxon>
        <taxon>Sordariales</taxon>
        <taxon>Chaetomiaceae</taxon>
        <taxon>Thermothielavioides</taxon>
    </lineage>
</organism>
<sequence>MASRADGACAARSMMPAQGRSVTPNLPPVDDEATVPLSNLFKPGFDPATVGAATRPAGRSIVVTSDDRRYRFESISAAPFIPNYFLVNVQFCVVPTLGTSLLAIGTVYWFVWARVLPAFGHHIQHEIIQMLDGSERVKYKRGSSPRSG</sequence>
<evidence type="ECO:0000256" key="1">
    <source>
        <dbReference type="SAM" id="MobiDB-lite"/>
    </source>
</evidence>
<gene>
    <name evidence="2" type="ORF">TT172_LOCUS5150</name>
</gene>
<accession>A0A3S4APG2</accession>
<reference evidence="2 3" key="1">
    <citation type="submission" date="2018-04" db="EMBL/GenBank/DDBJ databases">
        <authorList>
            <person name="Huttner S."/>
            <person name="Dainat J."/>
        </authorList>
    </citation>
    <scope>NUCLEOTIDE SEQUENCE [LARGE SCALE GENOMIC DNA]</scope>
</reference>
<dbReference type="AlphaFoldDB" id="A0A3S4APG2"/>